<reference evidence="15" key="2">
    <citation type="submission" date="2021-04" db="EMBL/GenBank/DDBJ databases">
        <authorList>
            <person name="Gilroy R."/>
        </authorList>
    </citation>
    <scope>NUCLEOTIDE SEQUENCE</scope>
    <source>
        <strain evidence="15">A5-1222</strain>
    </source>
</reference>
<keyword evidence="9 12" id="KW-0949">S-adenosyl-L-methionine</keyword>
<dbReference type="InterPro" id="IPR046886">
    <property type="entry name" value="RsmE_MTase_dom"/>
</dbReference>
<reference evidence="15" key="1">
    <citation type="journal article" date="2021" name="PeerJ">
        <title>Extensive microbial diversity within the chicken gut microbiome revealed by metagenomics and culture.</title>
        <authorList>
            <person name="Gilroy R."/>
            <person name="Ravi A."/>
            <person name="Getino M."/>
            <person name="Pursley I."/>
            <person name="Horton D.L."/>
            <person name="Alikhan N.F."/>
            <person name="Baker D."/>
            <person name="Gharbi K."/>
            <person name="Hall N."/>
            <person name="Watson M."/>
            <person name="Adriaenssens E.M."/>
            <person name="Foster-Nyarko E."/>
            <person name="Jarju S."/>
            <person name="Secka A."/>
            <person name="Antonio M."/>
            <person name="Oren A."/>
            <person name="Chaudhuri R.R."/>
            <person name="La Ragione R."/>
            <person name="Hildebrand F."/>
            <person name="Pallen M.J."/>
        </authorList>
    </citation>
    <scope>NUCLEOTIDE SEQUENCE</scope>
    <source>
        <strain evidence="15">A5-1222</strain>
    </source>
</reference>
<evidence type="ECO:0000259" key="14">
    <source>
        <dbReference type="Pfam" id="PF20260"/>
    </source>
</evidence>
<dbReference type="EMBL" id="JAHLFM010000030">
    <property type="protein sequence ID" value="MBU3830937.1"/>
    <property type="molecule type" value="Genomic_DNA"/>
</dbReference>
<dbReference type="EC" id="2.1.1.193" evidence="3 12"/>
<keyword evidence="8 12" id="KW-0808">Transferase</keyword>
<dbReference type="Pfam" id="PF20260">
    <property type="entry name" value="PUA_4"/>
    <property type="match status" value="1"/>
</dbReference>
<dbReference type="InterPro" id="IPR006700">
    <property type="entry name" value="RsmE"/>
</dbReference>
<comment type="catalytic activity">
    <reaction evidence="11 12">
        <text>uridine(1498) in 16S rRNA + S-adenosyl-L-methionine = N(3)-methyluridine(1498) in 16S rRNA + S-adenosyl-L-homocysteine + H(+)</text>
        <dbReference type="Rhea" id="RHEA:42920"/>
        <dbReference type="Rhea" id="RHEA-COMP:10283"/>
        <dbReference type="Rhea" id="RHEA-COMP:10284"/>
        <dbReference type="ChEBI" id="CHEBI:15378"/>
        <dbReference type="ChEBI" id="CHEBI:57856"/>
        <dbReference type="ChEBI" id="CHEBI:59789"/>
        <dbReference type="ChEBI" id="CHEBI:65315"/>
        <dbReference type="ChEBI" id="CHEBI:74502"/>
        <dbReference type="EC" id="2.1.1.193"/>
    </reaction>
</comment>
<dbReference type="GO" id="GO:0070042">
    <property type="term" value="F:rRNA (uridine-N3-)-methyltransferase activity"/>
    <property type="evidence" value="ECO:0007669"/>
    <property type="project" value="TreeGrafter"/>
</dbReference>
<dbReference type="SUPFAM" id="SSF75217">
    <property type="entry name" value="alpha/beta knot"/>
    <property type="match status" value="1"/>
</dbReference>
<evidence type="ECO:0000256" key="9">
    <source>
        <dbReference type="ARBA" id="ARBA00022691"/>
    </source>
</evidence>
<dbReference type="Gene3D" id="2.40.240.20">
    <property type="entry name" value="Hypothetical PUA domain-like, domain 1"/>
    <property type="match status" value="1"/>
</dbReference>
<sequence>MNKFFAKKLKDTSFSFYENDVNHIINVLRLKIGYELIVIFDSKKYICKITSYNPLLAKIVEEIPNNSDLLGYKIGLFQAIIKPKNFELVLTKSTELGVTDIYPVNFERSQENYREKLDRYNNIVISACKQSGRTLIPTISETISFSSLEKILSAYEIILVPNEHDSSKENDLYSIILDNKIHLKKSIAIIIGPEGGFTNDELEKLSCFNNLFFVGLTRNILRSETATFYTLSNIVSYLIYKRNRNE</sequence>
<dbReference type="CDD" id="cd18084">
    <property type="entry name" value="RsmE-like"/>
    <property type="match status" value="1"/>
</dbReference>
<dbReference type="PANTHER" id="PTHR30027">
    <property type="entry name" value="RIBOSOMAL RNA SMALL SUBUNIT METHYLTRANSFERASE E"/>
    <property type="match status" value="1"/>
</dbReference>
<dbReference type="NCBIfam" id="TIGR00046">
    <property type="entry name" value="RsmE family RNA methyltransferase"/>
    <property type="match status" value="1"/>
</dbReference>
<keyword evidence="5 12" id="KW-0963">Cytoplasm</keyword>
<dbReference type="Pfam" id="PF04452">
    <property type="entry name" value="Methyltrans_RNA"/>
    <property type="match status" value="1"/>
</dbReference>
<evidence type="ECO:0000313" key="15">
    <source>
        <dbReference type="EMBL" id="MBU3830937.1"/>
    </source>
</evidence>
<comment type="caution">
    <text evidence="15">The sequence shown here is derived from an EMBL/GenBank/DDBJ whole genome shotgun (WGS) entry which is preliminary data.</text>
</comment>
<evidence type="ECO:0000256" key="4">
    <source>
        <dbReference type="ARBA" id="ARBA00013673"/>
    </source>
</evidence>
<evidence type="ECO:0000256" key="12">
    <source>
        <dbReference type="PIRNR" id="PIRNR015601"/>
    </source>
</evidence>
<comment type="similarity">
    <text evidence="2 12">Belongs to the RNA methyltransferase RsmE family.</text>
</comment>
<keyword evidence="6 12" id="KW-0698">rRNA processing</keyword>
<feature type="domain" description="Ribosomal RNA small subunit methyltransferase E PUA-like" evidence="14">
    <location>
        <begin position="18"/>
        <end position="53"/>
    </location>
</feature>
<evidence type="ECO:0000256" key="1">
    <source>
        <dbReference type="ARBA" id="ARBA00004496"/>
    </source>
</evidence>
<evidence type="ECO:0000313" key="16">
    <source>
        <dbReference type="Proteomes" id="UP000824247"/>
    </source>
</evidence>
<evidence type="ECO:0000256" key="6">
    <source>
        <dbReference type="ARBA" id="ARBA00022552"/>
    </source>
</evidence>
<name>A0A9E2KXL2_9BACT</name>
<dbReference type="GO" id="GO:0070475">
    <property type="term" value="P:rRNA base methylation"/>
    <property type="evidence" value="ECO:0007669"/>
    <property type="project" value="TreeGrafter"/>
</dbReference>
<comment type="subcellular location">
    <subcellularLocation>
        <location evidence="1 12">Cytoplasm</location>
    </subcellularLocation>
</comment>
<evidence type="ECO:0000256" key="3">
    <source>
        <dbReference type="ARBA" id="ARBA00012328"/>
    </source>
</evidence>
<gene>
    <name evidence="15" type="ORF">H9897_02170</name>
</gene>
<evidence type="ECO:0000256" key="8">
    <source>
        <dbReference type="ARBA" id="ARBA00022679"/>
    </source>
</evidence>
<dbReference type="InterPro" id="IPR029026">
    <property type="entry name" value="tRNA_m1G_MTases_N"/>
</dbReference>
<comment type="function">
    <text evidence="10 12">Specifically methylates the N3 position of the uracil ring of uridine 1498 (m3U1498) in 16S rRNA. Acts on the fully assembled 30S ribosomal subunit.</text>
</comment>
<evidence type="ECO:0000256" key="10">
    <source>
        <dbReference type="ARBA" id="ARBA00025699"/>
    </source>
</evidence>
<organism evidence="15 16">
    <name type="scientific">Candidatus Ureaplasma intestinipullorum</name>
    <dbReference type="NCBI Taxonomy" id="2838770"/>
    <lineage>
        <taxon>Bacteria</taxon>
        <taxon>Bacillati</taxon>
        <taxon>Mycoplasmatota</taxon>
        <taxon>Mycoplasmoidales</taxon>
        <taxon>Mycoplasmoidaceae</taxon>
        <taxon>Ureaplasma</taxon>
    </lineage>
</organism>
<evidence type="ECO:0000256" key="11">
    <source>
        <dbReference type="ARBA" id="ARBA00047944"/>
    </source>
</evidence>
<dbReference type="InterPro" id="IPR015947">
    <property type="entry name" value="PUA-like_sf"/>
</dbReference>
<proteinExistence type="inferred from homology"/>
<keyword evidence="7 12" id="KW-0489">Methyltransferase</keyword>
<evidence type="ECO:0000256" key="7">
    <source>
        <dbReference type="ARBA" id="ARBA00022603"/>
    </source>
</evidence>
<protein>
    <recommendedName>
        <fullName evidence="4 12">Ribosomal RNA small subunit methyltransferase E</fullName>
        <ecNumber evidence="3 12">2.1.1.193</ecNumber>
    </recommendedName>
</protein>
<feature type="domain" description="Ribosomal RNA small subunit methyltransferase E methyltransferase" evidence="13">
    <location>
        <begin position="73"/>
        <end position="234"/>
    </location>
</feature>
<dbReference type="SUPFAM" id="SSF88697">
    <property type="entry name" value="PUA domain-like"/>
    <property type="match status" value="1"/>
</dbReference>
<dbReference type="PIRSF" id="PIRSF015601">
    <property type="entry name" value="MTase_slr0722"/>
    <property type="match status" value="1"/>
</dbReference>
<dbReference type="Gene3D" id="3.40.1280.10">
    <property type="match status" value="1"/>
</dbReference>
<dbReference type="Proteomes" id="UP000824247">
    <property type="component" value="Unassembled WGS sequence"/>
</dbReference>
<dbReference type="InterPro" id="IPR029028">
    <property type="entry name" value="Alpha/beta_knot_MTases"/>
</dbReference>
<dbReference type="InterPro" id="IPR046887">
    <property type="entry name" value="RsmE_PUA-like"/>
</dbReference>
<evidence type="ECO:0000256" key="5">
    <source>
        <dbReference type="ARBA" id="ARBA00022490"/>
    </source>
</evidence>
<dbReference type="PANTHER" id="PTHR30027:SF3">
    <property type="entry name" value="16S RRNA (URACIL(1498)-N(3))-METHYLTRANSFERASE"/>
    <property type="match status" value="1"/>
</dbReference>
<dbReference type="AlphaFoldDB" id="A0A9E2KXL2"/>
<dbReference type="GO" id="GO:0005737">
    <property type="term" value="C:cytoplasm"/>
    <property type="evidence" value="ECO:0007669"/>
    <property type="project" value="UniProtKB-SubCell"/>
</dbReference>
<evidence type="ECO:0000259" key="13">
    <source>
        <dbReference type="Pfam" id="PF04452"/>
    </source>
</evidence>
<accession>A0A9E2KXL2</accession>
<evidence type="ECO:0000256" key="2">
    <source>
        <dbReference type="ARBA" id="ARBA00005528"/>
    </source>
</evidence>